<sequence length="46" mass="5367">MQSRCSHNISIHTGSWCSWSPEMHSVRQGRTMLLKYCKLLTSCLIR</sequence>
<dbReference type="AlphaFoldDB" id="A0A0A9EQ28"/>
<reference evidence="1" key="2">
    <citation type="journal article" date="2015" name="Data Brief">
        <title>Shoot transcriptome of the giant reed, Arundo donax.</title>
        <authorList>
            <person name="Barrero R.A."/>
            <person name="Guerrero F.D."/>
            <person name="Moolhuijzen P."/>
            <person name="Goolsby J.A."/>
            <person name="Tidwell J."/>
            <person name="Bellgard S.E."/>
            <person name="Bellgard M.I."/>
        </authorList>
    </citation>
    <scope>NUCLEOTIDE SEQUENCE</scope>
    <source>
        <tissue evidence="1">Shoot tissue taken approximately 20 cm above the soil surface</tissue>
    </source>
</reference>
<protein>
    <submittedName>
        <fullName evidence="1">Uncharacterized protein</fullName>
    </submittedName>
</protein>
<reference evidence="1" key="1">
    <citation type="submission" date="2014-09" db="EMBL/GenBank/DDBJ databases">
        <authorList>
            <person name="Magalhaes I.L.F."/>
            <person name="Oliveira U."/>
            <person name="Santos F.R."/>
            <person name="Vidigal T.H.D.A."/>
            <person name="Brescovit A.D."/>
            <person name="Santos A.J."/>
        </authorList>
    </citation>
    <scope>NUCLEOTIDE SEQUENCE</scope>
    <source>
        <tissue evidence="1">Shoot tissue taken approximately 20 cm above the soil surface</tissue>
    </source>
</reference>
<organism evidence="1">
    <name type="scientific">Arundo donax</name>
    <name type="common">Giant reed</name>
    <name type="synonym">Donax arundinaceus</name>
    <dbReference type="NCBI Taxonomy" id="35708"/>
    <lineage>
        <taxon>Eukaryota</taxon>
        <taxon>Viridiplantae</taxon>
        <taxon>Streptophyta</taxon>
        <taxon>Embryophyta</taxon>
        <taxon>Tracheophyta</taxon>
        <taxon>Spermatophyta</taxon>
        <taxon>Magnoliopsida</taxon>
        <taxon>Liliopsida</taxon>
        <taxon>Poales</taxon>
        <taxon>Poaceae</taxon>
        <taxon>PACMAD clade</taxon>
        <taxon>Arundinoideae</taxon>
        <taxon>Arundineae</taxon>
        <taxon>Arundo</taxon>
    </lineage>
</organism>
<proteinExistence type="predicted"/>
<evidence type="ECO:0000313" key="1">
    <source>
        <dbReference type="EMBL" id="JAE02875.1"/>
    </source>
</evidence>
<dbReference type="EMBL" id="GBRH01195021">
    <property type="protein sequence ID" value="JAE02875.1"/>
    <property type="molecule type" value="Transcribed_RNA"/>
</dbReference>
<name>A0A0A9EQ28_ARUDO</name>
<accession>A0A0A9EQ28</accession>